<dbReference type="PANTHER" id="PTHR11956">
    <property type="entry name" value="ARGINYL-TRNA SYNTHETASE"/>
    <property type="match status" value="1"/>
</dbReference>
<dbReference type="InterPro" id="IPR014729">
    <property type="entry name" value="Rossmann-like_a/b/a_fold"/>
</dbReference>
<keyword evidence="5 9" id="KW-0067">ATP-binding</keyword>
<dbReference type="InterPro" id="IPR035684">
    <property type="entry name" value="ArgRS_core"/>
</dbReference>
<dbReference type="CDD" id="cd00671">
    <property type="entry name" value="ArgRS_core"/>
    <property type="match status" value="1"/>
</dbReference>
<dbReference type="Gene3D" id="3.40.50.620">
    <property type="entry name" value="HUPs"/>
    <property type="match status" value="1"/>
</dbReference>
<dbReference type="InterPro" id="IPR001412">
    <property type="entry name" value="aa-tRNA-synth_I_CS"/>
</dbReference>
<protein>
    <recommendedName>
        <fullName evidence="9">Arginine--tRNA ligase</fullName>
        <ecNumber evidence="9">6.1.1.19</ecNumber>
    </recommendedName>
    <alternativeName>
        <fullName evidence="9">Arginyl-tRNA synthetase</fullName>
        <shortName evidence="9">ArgRS</shortName>
    </alternativeName>
</protein>
<dbReference type="SUPFAM" id="SSF52374">
    <property type="entry name" value="Nucleotidylyl transferase"/>
    <property type="match status" value="1"/>
</dbReference>
<comment type="subunit">
    <text evidence="9">Monomer.</text>
</comment>
<dbReference type="InterPro" id="IPR036695">
    <property type="entry name" value="Arg-tRNA-synth_N_sf"/>
</dbReference>
<dbReference type="PROSITE" id="PS00178">
    <property type="entry name" value="AA_TRNA_LIGASE_I"/>
    <property type="match status" value="1"/>
</dbReference>
<evidence type="ECO:0000256" key="1">
    <source>
        <dbReference type="ARBA" id="ARBA00005594"/>
    </source>
</evidence>
<evidence type="ECO:0000256" key="3">
    <source>
        <dbReference type="ARBA" id="ARBA00022598"/>
    </source>
</evidence>
<evidence type="ECO:0000256" key="10">
    <source>
        <dbReference type="RuleBase" id="RU363038"/>
    </source>
</evidence>
<comment type="catalytic activity">
    <reaction evidence="8 9">
        <text>tRNA(Arg) + L-arginine + ATP = L-arginyl-tRNA(Arg) + AMP + diphosphate</text>
        <dbReference type="Rhea" id="RHEA:20301"/>
        <dbReference type="Rhea" id="RHEA-COMP:9658"/>
        <dbReference type="Rhea" id="RHEA-COMP:9673"/>
        <dbReference type="ChEBI" id="CHEBI:30616"/>
        <dbReference type="ChEBI" id="CHEBI:32682"/>
        <dbReference type="ChEBI" id="CHEBI:33019"/>
        <dbReference type="ChEBI" id="CHEBI:78442"/>
        <dbReference type="ChEBI" id="CHEBI:78513"/>
        <dbReference type="ChEBI" id="CHEBI:456215"/>
        <dbReference type="EC" id="6.1.1.19"/>
    </reaction>
</comment>
<dbReference type="PANTHER" id="PTHR11956:SF5">
    <property type="entry name" value="ARGININE--TRNA LIGASE, CYTOPLASMIC"/>
    <property type="match status" value="1"/>
</dbReference>
<dbReference type="SMART" id="SM00836">
    <property type="entry name" value="DALR_1"/>
    <property type="match status" value="1"/>
</dbReference>
<comment type="similarity">
    <text evidence="1 9 10">Belongs to the class-I aminoacyl-tRNA synthetase family.</text>
</comment>
<dbReference type="GO" id="GO:0016874">
    <property type="term" value="F:ligase activity"/>
    <property type="evidence" value="ECO:0007669"/>
    <property type="project" value="UniProtKB-KW"/>
</dbReference>
<dbReference type="InterPro" id="IPR005148">
    <property type="entry name" value="Arg-tRNA-synth_N"/>
</dbReference>
<evidence type="ECO:0000259" key="11">
    <source>
        <dbReference type="SMART" id="SM00836"/>
    </source>
</evidence>
<dbReference type="EMBL" id="BAABAL010000019">
    <property type="protein sequence ID" value="GAA4029605.1"/>
    <property type="molecule type" value="Genomic_DNA"/>
</dbReference>
<dbReference type="RefSeq" id="WP_344882985.1">
    <property type="nucleotide sequence ID" value="NZ_BAABAL010000019.1"/>
</dbReference>
<dbReference type="SUPFAM" id="SSF55190">
    <property type="entry name" value="Arginyl-tRNA synthetase (ArgRS), N-terminal 'additional' domain"/>
    <property type="match status" value="1"/>
</dbReference>
<feature type="domain" description="Arginyl tRNA synthetase N-terminal" evidence="12">
    <location>
        <begin position="4"/>
        <end position="93"/>
    </location>
</feature>
<evidence type="ECO:0000256" key="9">
    <source>
        <dbReference type="HAMAP-Rule" id="MF_00123"/>
    </source>
</evidence>
<dbReference type="CDD" id="cd07956">
    <property type="entry name" value="Anticodon_Ia_Arg"/>
    <property type="match status" value="1"/>
</dbReference>
<evidence type="ECO:0000256" key="7">
    <source>
        <dbReference type="ARBA" id="ARBA00023146"/>
    </source>
</evidence>
<dbReference type="Pfam" id="PF03485">
    <property type="entry name" value="Arg_tRNA_synt_N"/>
    <property type="match status" value="1"/>
</dbReference>
<dbReference type="PRINTS" id="PR01038">
    <property type="entry name" value="TRNASYNTHARG"/>
</dbReference>
<dbReference type="SMART" id="SM01016">
    <property type="entry name" value="Arg_tRNA_synt_N"/>
    <property type="match status" value="1"/>
</dbReference>
<gene>
    <name evidence="9 13" type="primary">argS</name>
    <name evidence="13" type="ORF">GCM10022247_63390</name>
</gene>
<evidence type="ECO:0000313" key="14">
    <source>
        <dbReference type="Proteomes" id="UP001501747"/>
    </source>
</evidence>
<comment type="caution">
    <text evidence="13">The sequence shown here is derived from an EMBL/GenBank/DDBJ whole genome shotgun (WGS) entry which is preliminary data.</text>
</comment>
<evidence type="ECO:0000256" key="2">
    <source>
        <dbReference type="ARBA" id="ARBA00022490"/>
    </source>
</evidence>
<dbReference type="Proteomes" id="UP001501747">
    <property type="component" value="Unassembled WGS sequence"/>
</dbReference>
<keyword evidence="4 9" id="KW-0547">Nucleotide-binding</keyword>
<evidence type="ECO:0000256" key="4">
    <source>
        <dbReference type="ARBA" id="ARBA00022741"/>
    </source>
</evidence>
<reference evidence="14" key="1">
    <citation type="journal article" date="2019" name="Int. J. Syst. Evol. Microbiol.">
        <title>The Global Catalogue of Microorganisms (GCM) 10K type strain sequencing project: providing services to taxonomists for standard genome sequencing and annotation.</title>
        <authorList>
            <consortium name="The Broad Institute Genomics Platform"/>
            <consortium name="The Broad Institute Genome Sequencing Center for Infectious Disease"/>
            <person name="Wu L."/>
            <person name="Ma J."/>
        </authorList>
    </citation>
    <scope>NUCLEOTIDE SEQUENCE [LARGE SCALE GENOMIC DNA]</scope>
    <source>
        <strain evidence="14">JCM 17342</strain>
    </source>
</reference>
<feature type="short sequence motif" description="'HIGH' region" evidence="9">
    <location>
        <begin position="130"/>
        <end position="140"/>
    </location>
</feature>
<dbReference type="InterPro" id="IPR001278">
    <property type="entry name" value="Arg-tRNA-ligase"/>
</dbReference>
<name>A0ABP7TQ35_9PSEU</name>
<dbReference type="Pfam" id="PF00750">
    <property type="entry name" value="tRNA-synt_1d"/>
    <property type="match status" value="1"/>
</dbReference>
<dbReference type="Gene3D" id="3.30.1360.70">
    <property type="entry name" value="Arginyl tRNA synthetase N-terminal domain"/>
    <property type="match status" value="1"/>
</dbReference>
<evidence type="ECO:0000259" key="12">
    <source>
        <dbReference type="SMART" id="SM01016"/>
    </source>
</evidence>
<keyword evidence="14" id="KW-1185">Reference proteome</keyword>
<proteinExistence type="inferred from homology"/>
<keyword evidence="6 9" id="KW-0648">Protein biosynthesis</keyword>
<dbReference type="NCBIfam" id="TIGR00456">
    <property type="entry name" value="argS"/>
    <property type="match status" value="1"/>
</dbReference>
<keyword evidence="7 9" id="KW-0030">Aminoacyl-tRNA synthetase</keyword>
<comment type="subcellular location">
    <subcellularLocation>
        <location evidence="9">Cytoplasm</location>
    </subcellularLocation>
</comment>
<dbReference type="Pfam" id="PF05746">
    <property type="entry name" value="DALR_1"/>
    <property type="match status" value="1"/>
</dbReference>
<dbReference type="HAMAP" id="MF_00123">
    <property type="entry name" value="Arg_tRNA_synth"/>
    <property type="match status" value="1"/>
</dbReference>
<evidence type="ECO:0000256" key="6">
    <source>
        <dbReference type="ARBA" id="ARBA00022917"/>
    </source>
</evidence>
<dbReference type="InterPro" id="IPR009080">
    <property type="entry name" value="tRNAsynth_Ia_anticodon-bd"/>
</dbReference>
<keyword evidence="3 9" id="KW-0436">Ligase</keyword>
<evidence type="ECO:0000313" key="13">
    <source>
        <dbReference type="EMBL" id="GAA4029605.1"/>
    </source>
</evidence>
<feature type="domain" description="DALR anticodon binding" evidence="11">
    <location>
        <begin position="429"/>
        <end position="553"/>
    </location>
</feature>
<evidence type="ECO:0000256" key="8">
    <source>
        <dbReference type="ARBA" id="ARBA00049339"/>
    </source>
</evidence>
<dbReference type="EC" id="6.1.1.19" evidence="9"/>
<dbReference type="Gene3D" id="1.10.730.10">
    <property type="entry name" value="Isoleucyl-tRNA Synthetase, Domain 1"/>
    <property type="match status" value="1"/>
</dbReference>
<evidence type="ECO:0000256" key="5">
    <source>
        <dbReference type="ARBA" id="ARBA00022840"/>
    </source>
</evidence>
<sequence>MTPAALAELVRSTAVDVLTARGLDTAVLPAQVTVERPRNPEHGDYATNLVMQVAKKLGVNPRELATELSTALTASDAIDSAEVAGPGFVNLRLAADATAGLVRAVLTAGEAYGRGTSLTGRKINLEFVSANPTGPIHLGGTRWAAVGDALGRVLSAQDADVTREYYFNDAGAQIDRFVKSLVAAAKGEPAPEDGYGGEYIAEIAAQVLAVEPKALEQVDAERDETFRKVGVNLMFEQIKKSLHEFGTDFDVYFHENSLHRSGAVGTAVEALKAKGSLYEKDGAWWLRSSDYGDDKDRVVIKSDGAPAYIAGDIAYFQDKRARGFDLCIYMLGADHHGYIARLKAAAAAAGDDPATVEVLIGQLVSLVREGKPVRMSKRAGNVVTMDDVVDAIGVDATRYAMIRASADSTLDIDLDTWSKRTSDNPVFYVQYAHARLSSLGRSAAELGIELGDVAEADLSLLTHEREGDLIRTLGEFPRVLASAAELREPHRVARYLEGLAGAYHRFYDACRILPRGDEEVSAVAVPRLHLCAATRQVLANGLALLGVSAPERM</sequence>
<keyword evidence="2 9" id="KW-0963">Cytoplasm</keyword>
<accession>A0ABP7TQ35</accession>
<dbReference type="InterPro" id="IPR008909">
    <property type="entry name" value="DALR_anticod-bd"/>
</dbReference>
<organism evidence="13 14">
    <name type="scientific">Allokutzneria multivorans</name>
    <dbReference type="NCBI Taxonomy" id="1142134"/>
    <lineage>
        <taxon>Bacteria</taxon>
        <taxon>Bacillati</taxon>
        <taxon>Actinomycetota</taxon>
        <taxon>Actinomycetes</taxon>
        <taxon>Pseudonocardiales</taxon>
        <taxon>Pseudonocardiaceae</taxon>
        <taxon>Allokutzneria</taxon>
    </lineage>
</organism>
<dbReference type="SUPFAM" id="SSF47323">
    <property type="entry name" value="Anticodon-binding domain of a subclass of class I aminoacyl-tRNA synthetases"/>
    <property type="match status" value="1"/>
</dbReference>